<organism evidence="2 3">
    <name type="scientific">Acetobacter pasteurianus NBRC 3188</name>
    <dbReference type="NCBI Taxonomy" id="1226663"/>
    <lineage>
        <taxon>Bacteria</taxon>
        <taxon>Pseudomonadati</taxon>
        <taxon>Pseudomonadota</taxon>
        <taxon>Alphaproteobacteria</taxon>
        <taxon>Acetobacterales</taxon>
        <taxon>Acetobacteraceae</taxon>
        <taxon>Acetobacter</taxon>
    </lineage>
</organism>
<dbReference type="Proteomes" id="UP000287300">
    <property type="component" value="Unassembled WGS sequence"/>
</dbReference>
<reference evidence="2 3" key="1">
    <citation type="submission" date="2016-06" db="EMBL/GenBank/DDBJ databases">
        <title>Acetobacter pasteurianus NBRC 3188 whole genome sequencing project.</title>
        <authorList>
            <person name="Matsutani M."/>
            <person name="Shiwa Y."/>
            <person name="Okamoto-Kainuma A."/>
            <person name="Ishikawa M."/>
            <person name="Koizumi Y."/>
            <person name="Yoshikawa H."/>
            <person name="Yakushi T."/>
            <person name="Matsushita K."/>
        </authorList>
    </citation>
    <scope>NUCLEOTIDE SEQUENCE [LARGE SCALE GENOMIC DNA]</scope>
    <source>
        <strain evidence="2 3">NBRC 3188</strain>
    </source>
</reference>
<evidence type="ECO:0000256" key="1">
    <source>
        <dbReference type="SAM" id="Coils"/>
    </source>
</evidence>
<evidence type="ECO:0000313" key="3">
    <source>
        <dbReference type="Proteomes" id="UP000287300"/>
    </source>
</evidence>
<sequence>MIQFDPDPLKPSPNRYLLKYLSNHNGFPMLNKKSTAPKKYIVELPIPSNILQNAYKVICSGGDSTVPKAAMWDFIQIIREIGTPIIDTNDTSDCADDLKKCRNYIGQLHSQLTKAVCDKIKTAKELREAKKEISDLKAELKKKRNF</sequence>
<proteinExistence type="predicted"/>
<protein>
    <submittedName>
        <fullName evidence="2">Uncharacterized protein</fullName>
    </submittedName>
</protein>
<gene>
    <name evidence="2" type="ORF">NBRC3188_3151</name>
</gene>
<dbReference type="EMBL" id="BDES01000095">
    <property type="protein sequence ID" value="GCD54454.1"/>
    <property type="molecule type" value="Genomic_DNA"/>
</dbReference>
<accession>A0A401WYT6</accession>
<keyword evidence="1" id="KW-0175">Coiled coil</keyword>
<evidence type="ECO:0000313" key="2">
    <source>
        <dbReference type="EMBL" id="GCD54454.1"/>
    </source>
</evidence>
<name>A0A401WYT6_ACEPA</name>
<feature type="coiled-coil region" evidence="1">
    <location>
        <begin position="119"/>
        <end position="146"/>
    </location>
</feature>
<comment type="caution">
    <text evidence="2">The sequence shown here is derived from an EMBL/GenBank/DDBJ whole genome shotgun (WGS) entry which is preliminary data.</text>
</comment>
<dbReference type="RefSeq" id="WP_124296654.1">
    <property type="nucleotide sequence ID" value="NZ_BDES01000095.1"/>
</dbReference>
<dbReference type="AlphaFoldDB" id="A0A401WYT6"/>